<dbReference type="WBParaSite" id="HPBE_0001384201-mRNA-1">
    <property type="protein sequence ID" value="HPBE_0001384201-mRNA-1"/>
    <property type="gene ID" value="HPBE_0001384201"/>
</dbReference>
<gene>
    <name evidence="1" type="ORF">HPBE_LOCUS13843</name>
</gene>
<dbReference type="Proteomes" id="UP000050761">
    <property type="component" value="Unassembled WGS sequence"/>
</dbReference>
<accession>A0A183FYT5</accession>
<evidence type="ECO:0000313" key="3">
    <source>
        <dbReference type="WBParaSite" id="HPBE_0001384201-mRNA-1"/>
    </source>
</evidence>
<sequence length="110" mass="12034">MSTVSAAQQFRTEKCTFSASIAGLTAALRSGAVCCVATAFMRGAQNRSHRWPDEMLSTWDDQSITDRSSCRQQVWIVGCQPVRRAATEHESVAVRAVRSGGPEGARARRF</sequence>
<dbReference type="AlphaFoldDB" id="A0A183FYT5"/>
<reference evidence="3" key="2">
    <citation type="submission" date="2019-09" db="UniProtKB">
        <authorList>
            <consortium name="WormBaseParasite"/>
        </authorList>
    </citation>
    <scope>IDENTIFICATION</scope>
</reference>
<accession>A0A3P7Z7A7</accession>
<proteinExistence type="predicted"/>
<evidence type="ECO:0000313" key="2">
    <source>
        <dbReference type="Proteomes" id="UP000050761"/>
    </source>
</evidence>
<evidence type="ECO:0000313" key="1">
    <source>
        <dbReference type="EMBL" id="VDO97616.1"/>
    </source>
</evidence>
<name>A0A183FYT5_HELPZ</name>
<dbReference type="EMBL" id="UZAH01028097">
    <property type="protein sequence ID" value="VDO97616.1"/>
    <property type="molecule type" value="Genomic_DNA"/>
</dbReference>
<protein>
    <submittedName>
        <fullName evidence="3">Secreted protein</fullName>
    </submittedName>
</protein>
<organism evidence="2 3">
    <name type="scientific">Heligmosomoides polygyrus</name>
    <name type="common">Parasitic roundworm</name>
    <dbReference type="NCBI Taxonomy" id="6339"/>
    <lineage>
        <taxon>Eukaryota</taxon>
        <taxon>Metazoa</taxon>
        <taxon>Ecdysozoa</taxon>
        <taxon>Nematoda</taxon>
        <taxon>Chromadorea</taxon>
        <taxon>Rhabditida</taxon>
        <taxon>Rhabditina</taxon>
        <taxon>Rhabditomorpha</taxon>
        <taxon>Strongyloidea</taxon>
        <taxon>Heligmosomidae</taxon>
        <taxon>Heligmosomoides</taxon>
    </lineage>
</organism>
<reference evidence="1 2" key="1">
    <citation type="submission" date="2018-11" db="EMBL/GenBank/DDBJ databases">
        <authorList>
            <consortium name="Pathogen Informatics"/>
        </authorList>
    </citation>
    <scope>NUCLEOTIDE SEQUENCE [LARGE SCALE GENOMIC DNA]</scope>
</reference>
<keyword evidence="2" id="KW-1185">Reference proteome</keyword>